<evidence type="ECO:0000256" key="2">
    <source>
        <dbReference type="ARBA" id="ARBA00022691"/>
    </source>
</evidence>
<dbReference type="SFLD" id="SFLDS00029">
    <property type="entry name" value="Radical_SAM"/>
    <property type="match status" value="1"/>
</dbReference>
<dbReference type="PANTHER" id="PTHR30352">
    <property type="entry name" value="PYRUVATE FORMATE-LYASE-ACTIVATING ENZYME"/>
    <property type="match status" value="1"/>
</dbReference>
<keyword evidence="6 8" id="KW-0560">Oxidoreductase</keyword>
<keyword evidence="8" id="KW-0670">Pyruvate</keyword>
<dbReference type="Pfam" id="PF04055">
    <property type="entry name" value="Radical_SAM"/>
    <property type="match status" value="1"/>
</dbReference>
<comment type="similarity">
    <text evidence="6">Belongs to the organic radical-activating enzymes family.</text>
</comment>
<dbReference type="GO" id="GO:0043365">
    <property type="term" value="F:[formate-C-acetyltransferase]-activating enzyme activity"/>
    <property type="evidence" value="ECO:0007669"/>
    <property type="project" value="UniProtKB-EC"/>
</dbReference>
<dbReference type="InterPro" id="IPR012838">
    <property type="entry name" value="PFL1_activating"/>
</dbReference>
<dbReference type="CDD" id="cd01335">
    <property type="entry name" value="Radical_SAM"/>
    <property type="match status" value="1"/>
</dbReference>
<gene>
    <name evidence="8" type="primary">pflA</name>
    <name evidence="8" type="ORF">ACIB24_10065</name>
</gene>
<keyword evidence="6" id="KW-0963">Cytoplasm</keyword>
<name>A0ABW8AN76_9ACTN</name>
<keyword evidence="1 6" id="KW-0004">4Fe-4S</keyword>
<dbReference type="EMBL" id="JBITLV010000003">
    <property type="protein sequence ID" value="MFI7587407.1"/>
    <property type="molecule type" value="Genomic_DNA"/>
</dbReference>
<dbReference type="Proteomes" id="UP001612915">
    <property type="component" value="Unassembled WGS sequence"/>
</dbReference>
<sequence>MRLSVFLAGCPLRCQYCENPDTWLPSGGRLTPLGEVAERLWRYRDMLAATGGGLTVTGGEPLAQPAFTAALLHRARALGLHTAVDTSGFLGALASDQLLLDTDLVLLDIKSSDPDLYRRVTGQDLAPTLRFAHRLAELGRPAWVRFVLVPGLTDGEANVEGVADIVAGLPNVERVDVLGYHRLGVPKYAALGLPYRLAKTPQPTPAELDRAREIFRARGLRTT</sequence>
<protein>
    <recommendedName>
        <fullName evidence="6">Pyruvate formate-lyase-activating enzyme</fullName>
        <ecNumber evidence="6">1.97.1.4</ecNumber>
    </recommendedName>
</protein>
<accession>A0ABW8AN76</accession>
<keyword evidence="4 6" id="KW-0408">Iron</keyword>
<dbReference type="SUPFAM" id="SSF102114">
    <property type="entry name" value="Radical SAM enzymes"/>
    <property type="match status" value="1"/>
</dbReference>
<dbReference type="Gene3D" id="3.20.20.70">
    <property type="entry name" value="Aldolase class I"/>
    <property type="match status" value="1"/>
</dbReference>
<dbReference type="InterPro" id="IPR013785">
    <property type="entry name" value="Aldolase_TIM"/>
</dbReference>
<comment type="subcellular location">
    <subcellularLocation>
        <location evidence="6">Cytoplasm</location>
    </subcellularLocation>
</comment>
<feature type="domain" description="Radical SAM core" evidence="7">
    <location>
        <begin position="1"/>
        <end position="221"/>
    </location>
</feature>
<evidence type="ECO:0000259" key="7">
    <source>
        <dbReference type="PROSITE" id="PS51918"/>
    </source>
</evidence>
<dbReference type="InterPro" id="IPR034457">
    <property type="entry name" value="Organic_radical-activating"/>
</dbReference>
<evidence type="ECO:0000256" key="3">
    <source>
        <dbReference type="ARBA" id="ARBA00022723"/>
    </source>
</evidence>
<dbReference type="PROSITE" id="PS51918">
    <property type="entry name" value="RADICAL_SAM"/>
    <property type="match status" value="1"/>
</dbReference>
<comment type="cofactor">
    <cofactor evidence="6">
        <name>[4Fe-4S] cluster</name>
        <dbReference type="ChEBI" id="CHEBI:49883"/>
    </cofactor>
    <text evidence="6">Binds 1 [4Fe-4S] cluster. The cluster is coordinated with 3 cysteines and an exchangeable S-adenosyl-L-methionine.</text>
</comment>
<keyword evidence="9" id="KW-1185">Reference proteome</keyword>
<dbReference type="SFLD" id="SFLDG01066">
    <property type="entry name" value="organic_radical-activating_enz"/>
    <property type="match status" value="1"/>
</dbReference>
<reference evidence="8 9" key="1">
    <citation type="submission" date="2024-10" db="EMBL/GenBank/DDBJ databases">
        <title>The Natural Products Discovery Center: Release of the First 8490 Sequenced Strains for Exploring Actinobacteria Biosynthetic Diversity.</title>
        <authorList>
            <person name="Kalkreuter E."/>
            <person name="Kautsar S.A."/>
            <person name="Yang D."/>
            <person name="Bader C.D."/>
            <person name="Teijaro C.N."/>
            <person name="Fluegel L."/>
            <person name="Davis C.M."/>
            <person name="Simpson J.R."/>
            <person name="Lauterbach L."/>
            <person name="Steele A.D."/>
            <person name="Gui C."/>
            <person name="Meng S."/>
            <person name="Li G."/>
            <person name="Viehrig K."/>
            <person name="Ye F."/>
            <person name="Su P."/>
            <person name="Kiefer A.F."/>
            <person name="Nichols A."/>
            <person name="Cepeda A.J."/>
            <person name="Yan W."/>
            <person name="Fan B."/>
            <person name="Jiang Y."/>
            <person name="Adhikari A."/>
            <person name="Zheng C.-J."/>
            <person name="Schuster L."/>
            <person name="Cowan T.M."/>
            <person name="Smanski M.J."/>
            <person name="Chevrette M.G."/>
            <person name="De Carvalho L.P.S."/>
            <person name="Shen B."/>
        </authorList>
    </citation>
    <scope>NUCLEOTIDE SEQUENCE [LARGE SCALE GENOMIC DNA]</scope>
    <source>
        <strain evidence="8 9">NPDC049639</strain>
    </source>
</reference>
<keyword evidence="3 6" id="KW-0479">Metal-binding</keyword>
<dbReference type="InterPro" id="IPR007197">
    <property type="entry name" value="rSAM"/>
</dbReference>
<evidence type="ECO:0000313" key="8">
    <source>
        <dbReference type="EMBL" id="MFI7587407.1"/>
    </source>
</evidence>
<evidence type="ECO:0000313" key="9">
    <source>
        <dbReference type="Proteomes" id="UP001612915"/>
    </source>
</evidence>
<dbReference type="PANTHER" id="PTHR30352:SF5">
    <property type="entry name" value="PYRUVATE FORMATE-LYASE 1-ACTIVATING ENZYME"/>
    <property type="match status" value="1"/>
</dbReference>
<keyword evidence="5 6" id="KW-0411">Iron-sulfur</keyword>
<keyword evidence="2 6" id="KW-0949">S-adenosyl-L-methionine</keyword>
<dbReference type="NCBIfam" id="TIGR02493">
    <property type="entry name" value="PFLA"/>
    <property type="match status" value="1"/>
</dbReference>
<evidence type="ECO:0000256" key="1">
    <source>
        <dbReference type="ARBA" id="ARBA00022485"/>
    </source>
</evidence>
<dbReference type="RefSeq" id="WP_398280397.1">
    <property type="nucleotide sequence ID" value="NZ_JBITLV010000003.1"/>
</dbReference>
<comment type="function">
    <text evidence="6">Activation of pyruvate formate-lyase under anaerobic conditions by generation of an organic free radical, using S-adenosylmethionine and reduced flavodoxin as cosubstrates to produce 5'-deoxy-adenosine.</text>
</comment>
<comment type="caution">
    <text evidence="8">The sequence shown here is derived from an EMBL/GenBank/DDBJ whole genome shotgun (WGS) entry which is preliminary data.</text>
</comment>
<comment type="catalytic activity">
    <reaction evidence="6">
        <text>glycyl-[formate C-acetyltransferase] + reduced [flavodoxin] + S-adenosyl-L-methionine = glycin-2-yl radical-[formate C-acetyltransferase] + semiquinone [flavodoxin] + 5'-deoxyadenosine + L-methionine + H(+)</text>
        <dbReference type="Rhea" id="RHEA:19225"/>
        <dbReference type="Rhea" id="RHEA-COMP:10622"/>
        <dbReference type="Rhea" id="RHEA-COMP:12190"/>
        <dbReference type="Rhea" id="RHEA-COMP:12191"/>
        <dbReference type="Rhea" id="RHEA-COMP:14480"/>
        <dbReference type="ChEBI" id="CHEBI:15378"/>
        <dbReference type="ChEBI" id="CHEBI:17319"/>
        <dbReference type="ChEBI" id="CHEBI:29947"/>
        <dbReference type="ChEBI" id="CHEBI:32722"/>
        <dbReference type="ChEBI" id="CHEBI:57618"/>
        <dbReference type="ChEBI" id="CHEBI:57844"/>
        <dbReference type="ChEBI" id="CHEBI:59789"/>
        <dbReference type="ChEBI" id="CHEBI:140311"/>
        <dbReference type="EC" id="1.97.1.4"/>
    </reaction>
</comment>
<dbReference type="EC" id="1.97.1.4" evidence="6"/>
<evidence type="ECO:0000256" key="4">
    <source>
        <dbReference type="ARBA" id="ARBA00023004"/>
    </source>
</evidence>
<evidence type="ECO:0000256" key="5">
    <source>
        <dbReference type="ARBA" id="ARBA00023014"/>
    </source>
</evidence>
<dbReference type="InterPro" id="IPR058240">
    <property type="entry name" value="rSAM_sf"/>
</dbReference>
<evidence type="ECO:0000256" key="6">
    <source>
        <dbReference type="RuleBase" id="RU362053"/>
    </source>
</evidence>
<proteinExistence type="inferred from homology"/>
<organism evidence="8 9">
    <name type="scientific">Spongisporangium articulatum</name>
    <dbReference type="NCBI Taxonomy" id="3362603"/>
    <lineage>
        <taxon>Bacteria</taxon>
        <taxon>Bacillati</taxon>
        <taxon>Actinomycetota</taxon>
        <taxon>Actinomycetes</taxon>
        <taxon>Kineosporiales</taxon>
        <taxon>Kineosporiaceae</taxon>
        <taxon>Spongisporangium</taxon>
    </lineage>
</organism>